<dbReference type="PANTHER" id="PTHR13572">
    <property type="entry name" value="ENDO-ALPHA-1,2-MANNOSIDASE"/>
    <property type="match status" value="1"/>
</dbReference>
<keyword evidence="6" id="KW-0333">Golgi apparatus</keyword>
<proteinExistence type="predicted"/>
<keyword evidence="4" id="KW-0735">Signal-anchor</keyword>
<comment type="subcellular location">
    <subcellularLocation>
        <location evidence="1">Golgi apparatus membrane</location>
        <topology evidence="1">Single-pass type II membrane protein</topology>
    </subcellularLocation>
</comment>
<evidence type="ECO:0000256" key="4">
    <source>
        <dbReference type="ARBA" id="ARBA00022968"/>
    </source>
</evidence>
<keyword evidence="9" id="KW-1185">Reference proteome</keyword>
<evidence type="ECO:0000256" key="6">
    <source>
        <dbReference type="ARBA" id="ARBA00023034"/>
    </source>
</evidence>
<name>A0A081BTX4_VECG1</name>
<evidence type="ECO:0000256" key="3">
    <source>
        <dbReference type="ARBA" id="ARBA00022801"/>
    </source>
</evidence>
<sequence>MKIKPIIVFVLIATAIFFQGCSLVQDLIKLVSGKDSKKDTSEEVAKQAEPPKVFCTYFHYFKAGPESFDQWWISGKDPKKILGKENWRRDIWVGRAGDYPYIGIYNNMTDGEIMRWHIRMAKAAGISAFLLYINDWQAERSQTNLLLNVAAQENFKIGFIEHHSFLGARSLKVLDGKPQPMLPQKYTGYAQISKELSQKRGIVLPFSNVDYQQPMPRSWRNVPIDALNRAIERIAGMLKQWKTHSAYLRIDGKPIIVVPYMVAELEPHEFKQLVDTVQAKVAEEVYVVAIVPAVYWYFAPEAVLGTGITKEWSDTGTSAFTHWTPNGMVTAPQKTRIKVTKFNVSDSRKWKKDAMIPIMPGFEDDAWRPGDDPAPTAPRLNGQAWSSQLEASLAAKPRFIFIQGWNEWHEGAQIEPSTHYSDPYLYLRILAQKLNIPWQTPALPPKKSVDPLRLPYLPY</sequence>
<dbReference type="Pfam" id="PF16317">
    <property type="entry name" value="Glyco_hydro_99"/>
    <property type="match status" value="1"/>
</dbReference>
<organism evidence="8">
    <name type="scientific">Vecturithrix granuli</name>
    <dbReference type="NCBI Taxonomy" id="1499967"/>
    <lineage>
        <taxon>Bacteria</taxon>
        <taxon>Candidatus Moduliflexota</taxon>
        <taxon>Candidatus Vecturitrichia</taxon>
        <taxon>Candidatus Vecturitrichales</taxon>
        <taxon>Candidatus Vecturitrichaceae</taxon>
        <taxon>Candidatus Vecturithrix</taxon>
    </lineage>
</organism>
<protein>
    <submittedName>
        <fullName evidence="8">Uncharacterized protein</fullName>
    </submittedName>
</protein>
<evidence type="ECO:0000313" key="9">
    <source>
        <dbReference type="Proteomes" id="UP000030661"/>
    </source>
</evidence>
<dbReference type="HOGENOM" id="CLU_547089_0_0_0"/>
<keyword evidence="7" id="KW-0472">Membrane</keyword>
<evidence type="ECO:0000313" key="8">
    <source>
        <dbReference type="EMBL" id="GAK55779.1"/>
    </source>
</evidence>
<dbReference type="Proteomes" id="UP000030661">
    <property type="component" value="Unassembled WGS sequence"/>
</dbReference>
<dbReference type="STRING" id="1499967.U27_02738"/>
<dbReference type="AlphaFoldDB" id="A0A081BTX4"/>
<evidence type="ECO:0000256" key="1">
    <source>
        <dbReference type="ARBA" id="ARBA00004323"/>
    </source>
</evidence>
<evidence type="ECO:0000256" key="7">
    <source>
        <dbReference type="ARBA" id="ARBA00023136"/>
    </source>
</evidence>
<evidence type="ECO:0000256" key="5">
    <source>
        <dbReference type="ARBA" id="ARBA00022989"/>
    </source>
</evidence>
<keyword evidence="3" id="KW-0378">Hydrolase</keyword>
<dbReference type="PANTHER" id="PTHR13572:SF4">
    <property type="entry name" value="RE57134P"/>
    <property type="match status" value="1"/>
</dbReference>
<keyword evidence="5" id="KW-1133">Transmembrane helix</keyword>
<evidence type="ECO:0000256" key="2">
    <source>
        <dbReference type="ARBA" id="ARBA00022692"/>
    </source>
</evidence>
<reference evidence="8" key="1">
    <citation type="journal article" date="2015" name="PeerJ">
        <title>First genomic representation of candidate bacterial phylum KSB3 points to enhanced environmental sensing as a trigger of wastewater bulking.</title>
        <authorList>
            <person name="Sekiguchi Y."/>
            <person name="Ohashi A."/>
            <person name="Parks D.H."/>
            <person name="Yamauchi T."/>
            <person name="Tyson G.W."/>
            <person name="Hugenholtz P."/>
        </authorList>
    </citation>
    <scope>NUCLEOTIDE SEQUENCE [LARGE SCALE GENOMIC DNA]</scope>
</reference>
<gene>
    <name evidence="8" type="ORF">U27_02738</name>
</gene>
<dbReference type="GO" id="GO:0004559">
    <property type="term" value="F:alpha-mannosidase activity"/>
    <property type="evidence" value="ECO:0007669"/>
    <property type="project" value="TreeGrafter"/>
</dbReference>
<accession>A0A081BTX4</accession>
<dbReference type="PROSITE" id="PS51257">
    <property type="entry name" value="PROKAR_LIPOPROTEIN"/>
    <property type="match status" value="1"/>
</dbReference>
<dbReference type="EMBL" id="DF820464">
    <property type="protein sequence ID" value="GAK55779.1"/>
    <property type="molecule type" value="Genomic_DNA"/>
</dbReference>
<keyword evidence="2" id="KW-0812">Transmembrane</keyword>
<dbReference type="InterPro" id="IPR026071">
    <property type="entry name" value="Glyco_Hydrolase_99"/>
</dbReference>
<dbReference type="Gene3D" id="3.20.20.80">
    <property type="entry name" value="Glycosidases"/>
    <property type="match status" value="1"/>
</dbReference>